<evidence type="ECO:0000256" key="2">
    <source>
        <dbReference type="ARBA" id="ARBA00004123"/>
    </source>
</evidence>
<evidence type="ECO:0000256" key="6">
    <source>
        <dbReference type="ARBA" id="ARBA00022801"/>
    </source>
</evidence>
<evidence type="ECO:0000256" key="7">
    <source>
        <dbReference type="ARBA" id="ARBA00023242"/>
    </source>
</evidence>
<dbReference type="GO" id="GO:0046872">
    <property type="term" value="F:metal ion binding"/>
    <property type="evidence" value="ECO:0007669"/>
    <property type="project" value="UniProtKB-KW"/>
</dbReference>
<protein>
    <recommendedName>
        <fullName evidence="8">DDE Tnp4 domain-containing protein</fullName>
    </recommendedName>
</protein>
<dbReference type="AlphaFoldDB" id="A0A2B4RPA6"/>
<dbReference type="GO" id="GO:0016787">
    <property type="term" value="F:hydrolase activity"/>
    <property type="evidence" value="ECO:0007669"/>
    <property type="project" value="UniProtKB-KW"/>
</dbReference>
<dbReference type="InterPro" id="IPR027806">
    <property type="entry name" value="HARBI1_dom"/>
</dbReference>
<dbReference type="STRING" id="50429.A0A2B4RPA6"/>
<dbReference type="PANTHER" id="PTHR22930:SF85">
    <property type="entry name" value="GH03217P-RELATED"/>
    <property type="match status" value="1"/>
</dbReference>
<keyword evidence="6" id="KW-0378">Hydrolase</keyword>
<evidence type="ECO:0000256" key="4">
    <source>
        <dbReference type="ARBA" id="ARBA00022722"/>
    </source>
</evidence>
<dbReference type="GO" id="GO:0004518">
    <property type="term" value="F:nuclease activity"/>
    <property type="evidence" value="ECO:0007669"/>
    <property type="project" value="UniProtKB-KW"/>
</dbReference>
<proteinExistence type="inferred from homology"/>
<sequence>MRNCIPLSRKDFGDSRRDSLGVLMMQRVLRNSNIYGEAQQGNILQAPHVDTDGNDKGPYLVGDSAHPPTPWLIKPFPEGTKDPDENTFNKELSRARVVVERGFGILKRRWRVLQKHLDSSLNFATKTTIVCTVLHNFCIEANDDWDDDDDDGPPNNDGNNNVVVGDADEIQGALKDFVCGNV</sequence>
<comment type="caution">
    <text evidence="9">The sequence shown here is derived from an EMBL/GenBank/DDBJ whole genome shotgun (WGS) entry which is preliminary data.</text>
</comment>
<evidence type="ECO:0000259" key="8">
    <source>
        <dbReference type="Pfam" id="PF13359"/>
    </source>
</evidence>
<dbReference type="PANTHER" id="PTHR22930">
    <property type="match status" value="1"/>
</dbReference>
<dbReference type="OrthoDB" id="5978703at2759"/>
<accession>A0A2B4RPA6</accession>
<dbReference type="InterPro" id="IPR045249">
    <property type="entry name" value="HARBI1-like"/>
</dbReference>
<organism evidence="9 10">
    <name type="scientific">Stylophora pistillata</name>
    <name type="common">Smooth cauliflower coral</name>
    <dbReference type="NCBI Taxonomy" id="50429"/>
    <lineage>
        <taxon>Eukaryota</taxon>
        <taxon>Metazoa</taxon>
        <taxon>Cnidaria</taxon>
        <taxon>Anthozoa</taxon>
        <taxon>Hexacorallia</taxon>
        <taxon>Scleractinia</taxon>
        <taxon>Astrocoeniina</taxon>
        <taxon>Pocilloporidae</taxon>
        <taxon>Stylophora</taxon>
    </lineage>
</organism>
<dbReference type="GO" id="GO:0005634">
    <property type="term" value="C:nucleus"/>
    <property type="evidence" value="ECO:0007669"/>
    <property type="project" value="UniProtKB-SubCell"/>
</dbReference>
<dbReference type="Proteomes" id="UP000225706">
    <property type="component" value="Unassembled WGS sequence"/>
</dbReference>
<reference evidence="10" key="1">
    <citation type="journal article" date="2017" name="bioRxiv">
        <title>Comparative analysis of the genomes of Stylophora pistillata and Acropora digitifera provides evidence for extensive differences between species of corals.</title>
        <authorList>
            <person name="Voolstra C.R."/>
            <person name="Li Y."/>
            <person name="Liew Y.J."/>
            <person name="Baumgarten S."/>
            <person name="Zoccola D."/>
            <person name="Flot J.-F."/>
            <person name="Tambutte S."/>
            <person name="Allemand D."/>
            <person name="Aranda M."/>
        </authorList>
    </citation>
    <scope>NUCLEOTIDE SEQUENCE [LARGE SCALE GENOMIC DNA]</scope>
</reference>
<comment type="cofactor">
    <cofactor evidence="1">
        <name>a divalent metal cation</name>
        <dbReference type="ChEBI" id="CHEBI:60240"/>
    </cofactor>
</comment>
<keyword evidence="7" id="KW-0539">Nucleus</keyword>
<evidence type="ECO:0000256" key="5">
    <source>
        <dbReference type="ARBA" id="ARBA00022723"/>
    </source>
</evidence>
<keyword evidence="4" id="KW-0540">Nuclease</keyword>
<feature type="domain" description="DDE Tnp4" evidence="8">
    <location>
        <begin position="27"/>
        <end position="136"/>
    </location>
</feature>
<dbReference type="Pfam" id="PF13359">
    <property type="entry name" value="DDE_Tnp_4"/>
    <property type="match status" value="1"/>
</dbReference>
<evidence type="ECO:0000313" key="9">
    <source>
        <dbReference type="EMBL" id="PFX18177.1"/>
    </source>
</evidence>
<name>A0A2B4RPA6_STYPI</name>
<keyword evidence="5" id="KW-0479">Metal-binding</keyword>
<gene>
    <name evidence="9" type="ORF">AWC38_SpisGene17477</name>
</gene>
<keyword evidence="10" id="KW-1185">Reference proteome</keyword>
<dbReference type="EMBL" id="LSMT01000426">
    <property type="protein sequence ID" value="PFX18177.1"/>
    <property type="molecule type" value="Genomic_DNA"/>
</dbReference>
<evidence type="ECO:0000313" key="10">
    <source>
        <dbReference type="Proteomes" id="UP000225706"/>
    </source>
</evidence>
<evidence type="ECO:0000256" key="1">
    <source>
        <dbReference type="ARBA" id="ARBA00001968"/>
    </source>
</evidence>
<evidence type="ECO:0000256" key="3">
    <source>
        <dbReference type="ARBA" id="ARBA00006958"/>
    </source>
</evidence>
<comment type="subcellular location">
    <subcellularLocation>
        <location evidence="2">Nucleus</location>
    </subcellularLocation>
</comment>
<comment type="similarity">
    <text evidence="3">Belongs to the HARBI1 family.</text>
</comment>